<feature type="coiled-coil region" evidence="1">
    <location>
        <begin position="27"/>
        <end position="61"/>
    </location>
</feature>
<dbReference type="InterPro" id="IPR009293">
    <property type="entry name" value="UPF0478"/>
</dbReference>
<gene>
    <name evidence="3" type="ORF">GCM10008983_02790</name>
</gene>
<dbReference type="Pfam" id="PF06103">
    <property type="entry name" value="DUF948"/>
    <property type="match status" value="1"/>
</dbReference>
<dbReference type="PANTHER" id="PTHR40070">
    <property type="entry name" value="UPF0478 PROTEIN YTXG"/>
    <property type="match status" value="1"/>
</dbReference>
<name>A0ABN0Z2J9_9BACI</name>
<dbReference type="RefSeq" id="WP_343750668.1">
    <property type="nucleotide sequence ID" value="NZ_BAAADM010000005.1"/>
</dbReference>
<accession>A0ABN0Z2J9</accession>
<keyword evidence="2" id="KW-1133">Transmembrane helix</keyword>
<keyword evidence="2" id="KW-0472">Membrane</keyword>
<dbReference type="EMBL" id="BAAADM010000005">
    <property type="protein sequence ID" value="GAA0429851.1"/>
    <property type="molecule type" value="Genomic_DNA"/>
</dbReference>
<sequence>MELLLYIAVLIAAVAFAVLVIYTVMTLKSMQRTMMNATQTLENLESQMEGVTTETSELLEKTNKLADDVNQKSEKLNGLFDSAQGIGKTASDLNGSLQKWSDSVSKAAAYDQDKASEALKWGNAVVDFWRKKKNK</sequence>
<comment type="caution">
    <text evidence="3">The sequence shown here is derived from an EMBL/GenBank/DDBJ whole genome shotgun (WGS) entry which is preliminary data.</text>
</comment>
<keyword evidence="1" id="KW-0175">Coiled coil</keyword>
<proteinExistence type="predicted"/>
<reference evidence="3 4" key="1">
    <citation type="journal article" date="2019" name="Int. J. Syst. Evol. Microbiol.">
        <title>The Global Catalogue of Microorganisms (GCM) 10K type strain sequencing project: providing services to taxonomists for standard genome sequencing and annotation.</title>
        <authorList>
            <consortium name="The Broad Institute Genomics Platform"/>
            <consortium name="The Broad Institute Genome Sequencing Center for Infectious Disease"/>
            <person name="Wu L."/>
            <person name="Ma J."/>
        </authorList>
    </citation>
    <scope>NUCLEOTIDE SEQUENCE [LARGE SCALE GENOMIC DNA]</scope>
    <source>
        <strain evidence="3 4">JCM 12149</strain>
    </source>
</reference>
<protein>
    <submittedName>
        <fullName evidence="3">DUF948 domain-containing protein</fullName>
    </submittedName>
</protein>
<keyword evidence="2" id="KW-0812">Transmembrane</keyword>
<keyword evidence="4" id="KW-1185">Reference proteome</keyword>
<dbReference type="Proteomes" id="UP001501459">
    <property type="component" value="Unassembled WGS sequence"/>
</dbReference>
<evidence type="ECO:0000256" key="2">
    <source>
        <dbReference type="SAM" id="Phobius"/>
    </source>
</evidence>
<feature type="transmembrane region" description="Helical" evidence="2">
    <location>
        <begin position="6"/>
        <end position="25"/>
    </location>
</feature>
<dbReference type="PANTHER" id="PTHR40070:SF1">
    <property type="entry name" value="UPF0478 PROTEIN YTXG"/>
    <property type="match status" value="1"/>
</dbReference>
<evidence type="ECO:0000313" key="4">
    <source>
        <dbReference type="Proteomes" id="UP001501459"/>
    </source>
</evidence>
<organism evidence="3 4">
    <name type="scientific">Lentibacillus halophilus</name>
    <dbReference type="NCBI Taxonomy" id="295065"/>
    <lineage>
        <taxon>Bacteria</taxon>
        <taxon>Bacillati</taxon>
        <taxon>Bacillota</taxon>
        <taxon>Bacilli</taxon>
        <taxon>Bacillales</taxon>
        <taxon>Bacillaceae</taxon>
        <taxon>Lentibacillus</taxon>
    </lineage>
</organism>
<evidence type="ECO:0000256" key="1">
    <source>
        <dbReference type="SAM" id="Coils"/>
    </source>
</evidence>
<evidence type="ECO:0000313" key="3">
    <source>
        <dbReference type="EMBL" id="GAA0429851.1"/>
    </source>
</evidence>